<feature type="signal peptide" evidence="3">
    <location>
        <begin position="1"/>
        <end position="29"/>
    </location>
</feature>
<dbReference type="InterPro" id="IPR056822">
    <property type="entry name" value="TEN_NHL"/>
</dbReference>
<feature type="domain" description="Teneurin NHL" evidence="4">
    <location>
        <begin position="110"/>
        <end position="158"/>
    </location>
</feature>
<dbReference type="AlphaFoldDB" id="A0A7W7CCQ4"/>
<comment type="caution">
    <text evidence="5">The sequence shown here is derived from an EMBL/GenBank/DDBJ whole genome shotgun (WGS) entry which is preliminary data.</text>
</comment>
<dbReference type="Pfam" id="PF25021">
    <property type="entry name" value="TEN_NHL"/>
    <property type="match status" value="3"/>
</dbReference>
<dbReference type="EMBL" id="JACHMH010000001">
    <property type="protein sequence ID" value="MBB4678732.1"/>
    <property type="molecule type" value="Genomic_DNA"/>
</dbReference>
<evidence type="ECO:0000256" key="3">
    <source>
        <dbReference type="SAM" id="SignalP"/>
    </source>
</evidence>
<dbReference type="Gene3D" id="2.120.10.30">
    <property type="entry name" value="TolB, C-terminal domain"/>
    <property type="match status" value="5"/>
</dbReference>
<dbReference type="Gene3D" id="2.40.10.500">
    <property type="match status" value="1"/>
</dbReference>
<name>A0A7W7CCQ4_9PSEU</name>
<sequence>MRVREIRHGLLVVLSSATVLAALPLPAAAATPANTPGVITTYAGNGTTTGPLGDNGPATGALLDSPAGLARDAAGNTYVAEYWGSRVRKIAPDGVISTVAGTGQFGSGPDGGPATATQLQTPHGLAIDSKGNLYLSDYLASRVRKVSPQGVISTVAGTGAYGYGGDGGPAAQSVLNGPSGLAVDKADNLYIADTDNNRIRRITADGRINTVAGTGAPGTETDRLTAPRGVVVTATGILYIADTGNNRVQLKEPTSPYARPVAGQGAPFQAIKELNGPRGVGLDPGGNIYIADTGNNRVLALTAQLKARVQAGDGTAGFAGDGGQGLVARVSAPGAVLTDGSSHLFLADRDNHRVRRVQAGRLMSTFAGDGSQSGQGDGGPALKAGFYEPRAVAIGRDGTMYVTDPQLGSIRKITPAGIISTVVTRAKAPHGMAVDSAGNLFFADAYDAVVRKLDTLGVLTTVVGRTRETGFAGDGGPATAALLGAEPQYIALDGADNLYIADNANFRIRMVTPQGIISTFAGTGVKGYAGDGGPATAAQFNPATSYASVAADHAGNVYFADKGNRRIRKINTQGVISTVAGNGAEPSPILSPPQPDGAQATSIALWSPGQIATDRAGNFYFDEIGRIRKVDANGVLHTMAGPDARPGEGHDLTSGGDGGPTALAEFGRAWGLTLDAAGNVYVADGQTRTIRRIPA</sequence>
<reference evidence="5 6" key="1">
    <citation type="submission" date="2020-08" db="EMBL/GenBank/DDBJ databases">
        <title>Sequencing the genomes of 1000 actinobacteria strains.</title>
        <authorList>
            <person name="Klenk H.-P."/>
        </authorList>
    </citation>
    <scope>NUCLEOTIDE SEQUENCE [LARGE SCALE GENOMIC DNA]</scope>
    <source>
        <strain evidence="5 6">DSM 44230</strain>
    </source>
</reference>
<evidence type="ECO:0000313" key="5">
    <source>
        <dbReference type="EMBL" id="MBB4678732.1"/>
    </source>
</evidence>
<dbReference type="InterPro" id="IPR001258">
    <property type="entry name" value="NHL_repeat"/>
</dbReference>
<evidence type="ECO:0000259" key="4">
    <source>
        <dbReference type="Pfam" id="PF25021"/>
    </source>
</evidence>
<evidence type="ECO:0000256" key="1">
    <source>
        <dbReference type="ARBA" id="ARBA00022737"/>
    </source>
</evidence>
<feature type="domain" description="Teneurin NHL" evidence="4">
    <location>
        <begin position="579"/>
        <end position="642"/>
    </location>
</feature>
<keyword evidence="6" id="KW-1185">Reference proteome</keyword>
<keyword evidence="1" id="KW-0677">Repeat</keyword>
<accession>A0A7W7CCQ4</accession>
<feature type="repeat" description="NHL" evidence="2">
    <location>
        <begin position="265"/>
        <end position="304"/>
    </location>
</feature>
<dbReference type="RefSeq" id="WP_185004568.1">
    <property type="nucleotide sequence ID" value="NZ_BAAAUI010000010.1"/>
</dbReference>
<keyword evidence="3" id="KW-0732">Signal</keyword>
<dbReference type="Pfam" id="PF01436">
    <property type="entry name" value="NHL"/>
    <property type="match status" value="3"/>
</dbReference>
<evidence type="ECO:0000313" key="6">
    <source>
        <dbReference type="Proteomes" id="UP000533598"/>
    </source>
</evidence>
<organism evidence="5 6">
    <name type="scientific">Crossiella cryophila</name>
    <dbReference type="NCBI Taxonomy" id="43355"/>
    <lineage>
        <taxon>Bacteria</taxon>
        <taxon>Bacillati</taxon>
        <taxon>Actinomycetota</taxon>
        <taxon>Actinomycetes</taxon>
        <taxon>Pseudonocardiales</taxon>
        <taxon>Pseudonocardiaceae</taxon>
        <taxon>Crossiella</taxon>
    </lineage>
</organism>
<dbReference type="PROSITE" id="PS51125">
    <property type="entry name" value="NHL"/>
    <property type="match status" value="1"/>
</dbReference>
<dbReference type="InterPro" id="IPR011042">
    <property type="entry name" value="6-blade_b-propeller_TolB-like"/>
</dbReference>
<dbReference type="PANTHER" id="PTHR46388">
    <property type="entry name" value="NHL REPEAT-CONTAINING PROTEIN 2"/>
    <property type="match status" value="1"/>
</dbReference>
<feature type="chain" id="PRO_5030904129" evidence="3">
    <location>
        <begin position="30"/>
        <end position="695"/>
    </location>
</feature>
<dbReference type="SUPFAM" id="SSF101898">
    <property type="entry name" value="NHL repeat"/>
    <property type="match status" value="2"/>
</dbReference>
<gene>
    <name evidence="5" type="ORF">HNR67_004850</name>
</gene>
<protein>
    <submittedName>
        <fullName evidence="5">Sugar lactone lactonase YvrE</fullName>
    </submittedName>
</protein>
<dbReference type="PANTHER" id="PTHR46388:SF2">
    <property type="entry name" value="NHL REPEAT-CONTAINING PROTEIN 2"/>
    <property type="match status" value="1"/>
</dbReference>
<dbReference type="Proteomes" id="UP000533598">
    <property type="component" value="Unassembled WGS sequence"/>
</dbReference>
<evidence type="ECO:0000256" key="2">
    <source>
        <dbReference type="PROSITE-ProRule" id="PRU00504"/>
    </source>
</evidence>
<feature type="domain" description="Teneurin NHL" evidence="4">
    <location>
        <begin position="373"/>
        <end position="425"/>
    </location>
</feature>
<proteinExistence type="predicted"/>